<comment type="caution">
    <text evidence="1">The sequence shown here is derived from an EMBL/GenBank/DDBJ whole genome shotgun (WGS) entry which is preliminary data.</text>
</comment>
<accession>A0ABR6INS7</accession>
<dbReference type="Proteomes" id="UP000551353">
    <property type="component" value="Unassembled WGS sequence"/>
</dbReference>
<dbReference type="EMBL" id="JACIFX010000004">
    <property type="protein sequence ID" value="MBB4229539.1"/>
    <property type="molecule type" value="Genomic_DNA"/>
</dbReference>
<proteinExistence type="predicted"/>
<gene>
    <name evidence="1" type="ORF">GGD56_003390</name>
</gene>
<evidence type="ECO:0000313" key="2">
    <source>
        <dbReference type="Proteomes" id="UP000551353"/>
    </source>
</evidence>
<evidence type="ECO:0000313" key="1">
    <source>
        <dbReference type="EMBL" id="MBB4229539.1"/>
    </source>
</evidence>
<protein>
    <submittedName>
        <fullName evidence="1">Uncharacterized protein</fullName>
    </submittedName>
</protein>
<reference evidence="1 2" key="1">
    <citation type="submission" date="2020-08" db="EMBL/GenBank/DDBJ databases">
        <title>Genomic Encyclopedia of Type Strains, Phase IV (KMG-V): Genome sequencing to study the core and pangenomes of soil and plant-associated prokaryotes.</title>
        <authorList>
            <person name="Whitman W."/>
        </authorList>
    </citation>
    <scope>NUCLEOTIDE SEQUENCE [LARGE SCALE GENOMIC DNA]</scope>
    <source>
        <strain evidence="1 2">SEMIA 4087</strain>
    </source>
</reference>
<organism evidence="1 2">
    <name type="scientific">Rhizobium mongolense</name>
    <dbReference type="NCBI Taxonomy" id="57676"/>
    <lineage>
        <taxon>Bacteria</taxon>
        <taxon>Pseudomonadati</taxon>
        <taxon>Pseudomonadota</taxon>
        <taxon>Alphaproteobacteria</taxon>
        <taxon>Hyphomicrobiales</taxon>
        <taxon>Rhizobiaceae</taxon>
        <taxon>Rhizobium/Agrobacterium group</taxon>
        <taxon>Rhizobium</taxon>
    </lineage>
</organism>
<name>A0ABR6INS7_9HYPH</name>
<keyword evidence="2" id="KW-1185">Reference proteome</keyword>
<sequence>MDQNAVDADAGLAAIAELRGDCTLDGKVEICVIEGDGRRVAAEFQAPAG</sequence>